<dbReference type="PANTHER" id="PTHR45625:SF4">
    <property type="entry name" value="PEPTIDYLPROLYL ISOMERASE DOMAIN AND WD REPEAT-CONTAINING PROTEIN 1"/>
    <property type="match status" value="1"/>
</dbReference>
<dbReference type="GO" id="GO:0003755">
    <property type="term" value="F:peptidyl-prolyl cis-trans isomerase activity"/>
    <property type="evidence" value="ECO:0007669"/>
    <property type="project" value="UniProtKB-UniRule"/>
</dbReference>
<dbReference type="AlphaFoldDB" id="A0A845L9Q9"/>
<comment type="caution">
    <text evidence="6">The sequence shown here is derived from an EMBL/GenBank/DDBJ whole genome shotgun (WGS) entry which is preliminary data.</text>
</comment>
<keyword evidence="3 4" id="KW-0413">Isomerase</keyword>
<dbReference type="PANTHER" id="PTHR45625">
    <property type="entry name" value="PEPTIDYL-PROLYL CIS-TRANS ISOMERASE-RELATED"/>
    <property type="match status" value="1"/>
</dbReference>
<evidence type="ECO:0000313" key="6">
    <source>
        <dbReference type="EMBL" id="MZP42321.1"/>
    </source>
</evidence>
<comment type="catalytic activity">
    <reaction evidence="4">
        <text>[protein]-peptidylproline (omega=180) = [protein]-peptidylproline (omega=0)</text>
        <dbReference type="Rhea" id="RHEA:16237"/>
        <dbReference type="Rhea" id="RHEA-COMP:10747"/>
        <dbReference type="Rhea" id="RHEA-COMP:10748"/>
        <dbReference type="ChEBI" id="CHEBI:83833"/>
        <dbReference type="ChEBI" id="CHEBI:83834"/>
        <dbReference type="EC" id="5.2.1.8"/>
    </reaction>
</comment>
<accession>A0A845L9Q9</accession>
<proteinExistence type="inferred from homology"/>
<feature type="domain" description="PPIase cyclophilin-type" evidence="5">
    <location>
        <begin position="64"/>
        <end position="211"/>
    </location>
</feature>
<dbReference type="InterPro" id="IPR029000">
    <property type="entry name" value="Cyclophilin-like_dom_sf"/>
</dbReference>
<organism evidence="6 7">
    <name type="scientific">Heliomicrobium gestii</name>
    <name type="common">Heliobacterium gestii</name>
    <dbReference type="NCBI Taxonomy" id="2699"/>
    <lineage>
        <taxon>Bacteria</taxon>
        <taxon>Bacillati</taxon>
        <taxon>Bacillota</taxon>
        <taxon>Clostridia</taxon>
        <taxon>Eubacteriales</taxon>
        <taxon>Heliobacteriaceae</taxon>
        <taxon>Heliomicrobium</taxon>
    </lineage>
</organism>
<name>A0A845L9Q9_HELGE</name>
<reference evidence="6 7" key="1">
    <citation type="submission" date="2020-01" db="EMBL/GenBank/DDBJ databases">
        <title>Whole genome sequence of Heliobacterium gestii DSM 11169.</title>
        <authorList>
            <person name="Kyndt J.A."/>
            <person name="Meyer T.E."/>
        </authorList>
    </citation>
    <scope>NUCLEOTIDE SEQUENCE [LARGE SCALE GENOMIC DNA]</scope>
    <source>
        <strain evidence="6 7">DSM 11169</strain>
    </source>
</reference>
<keyword evidence="2 4" id="KW-0697">Rotamase</keyword>
<comment type="similarity">
    <text evidence="4">Belongs to the cyclophilin-type PPIase family.</text>
</comment>
<dbReference type="PRINTS" id="PR00153">
    <property type="entry name" value="CSAPPISMRASE"/>
</dbReference>
<evidence type="ECO:0000259" key="5">
    <source>
        <dbReference type="PROSITE" id="PS50072"/>
    </source>
</evidence>
<dbReference type="InterPro" id="IPR044666">
    <property type="entry name" value="Cyclophilin_A-like"/>
</dbReference>
<dbReference type="PROSITE" id="PS50072">
    <property type="entry name" value="CSA_PPIASE_2"/>
    <property type="match status" value="1"/>
</dbReference>
<protein>
    <recommendedName>
        <fullName evidence="4">Peptidyl-prolyl cis-trans isomerase</fullName>
        <shortName evidence="4">PPIase</shortName>
        <ecNumber evidence="4">5.2.1.8</ecNumber>
    </recommendedName>
</protein>
<dbReference type="OrthoDB" id="9807797at2"/>
<keyword evidence="7" id="KW-1185">Reference proteome</keyword>
<dbReference type="Gene3D" id="2.40.100.10">
    <property type="entry name" value="Cyclophilin-like"/>
    <property type="match status" value="1"/>
</dbReference>
<evidence type="ECO:0000256" key="4">
    <source>
        <dbReference type="RuleBase" id="RU363019"/>
    </source>
</evidence>
<evidence type="ECO:0000256" key="2">
    <source>
        <dbReference type="ARBA" id="ARBA00023110"/>
    </source>
</evidence>
<dbReference type="Proteomes" id="UP000471031">
    <property type="component" value="Unassembled WGS sequence"/>
</dbReference>
<comment type="function">
    <text evidence="1 4">PPIases accelerate the folding of proteins. It catalyzes the cis-trans isomerization of proline imidic peptide bonds in oligopeptides.</text>
</comment>
<dbReference type="EC" id="5.2.1.8" evidence="4"/>
<dbReference type="CDD" id="cd00317">
    <property type="entry name" value="cyclophilin"/>
    <property type="match status" value="1"/>
</dbReference>
<evidence type="ECO:0000256" key="1">
    <source>
        <dbReference type="ARBA" id="ARBA00002388"/>
    </source>
</evidence>
<sequence>MVPLALISAVYGVNTDWNGDTNTVTLQAIPEKTVVARNKMYPQAPPMTIDVKKEYSAVVTTNFGDITIKLHPQDAPQTVNNFIYLARQHYYEGIRFHRIMKDFMIQTGDPLGNGTGGPGYQFADELPAKIPYAPGVVAMANAGPNTNGSQFFICTGDEAKGLNSHPNYTVFGEVASGMDVVKRIAAVPVVKGQGNEVSSPLFDVIIYGVSVEEK</sequence>
<evidence type="ECO:0000313" key="7">
    <source>
        <dbReference type="Proteomes" id="UP000471031"/>
    </source>
</evidence>
<evidence type="ECO:0000256" key="3">
    <source>
        <dbReference type="ARBA" id="ARBA00023235"/>
    </source>
</evidence>
<dbReference type="InterPro" id="IPR002130">
    <property type="entry name" value="Cyclophilin-type_PPIase_dom"/>
</dbReference>
<dbReference type="Pfam" id="PF00160">
    <property type="entry name" value="Pro_isomerase"/>
    <property type="match status" value="1"/>
</dbReference>
<dbReference type="SUPFAM" id="SSF50891">
    <property type="entry name" value="Cyclophilin-like"/>
    <property type="match status" value="1"/>
</dbReference>
<gene>
    <name evidence="6" type="ORF">GTO89_04600</name>
</gene>
<dbReference type="EMBL" id="WXEX01000003">
    <property type="protein sequence ID" value="MZP42321.1"/>
    <property type="molecule type" value="Genomic_DNA"/>
</dbReference>